<sequence>MANAVAGKKRKIVTRNSPPESADNDLPIDLVNGLDLSSENISEAEDDSGSDEDDFSGLDDEGTETDLDELSSNGDLSEEGKGGLRQLVSDLKSQKQGGGSKRVQDHASKVERSADGTVISKNGTKQDHALADVEVDEDDVGPNYTITQDANGNPRYLYREIDPIYDSDDSDAPANANTVGNIPSHFYEVYPHIGYDINGKKIMRPAKGEALDALLDSIDIPEGWTGLTDPATGKPLELNQEELEVLKKLTRNEVTVDGYDPYPNMIEYFSGKEEVMPLSAAPEPKRRFVPSKHEAKRVMKMVRAIREGRIKPYRPPEEEEEQDPDVKTYDIWADEAPRPDHPMHVPAPKLPPPGYEESYRPPPEYLPDKDEKATWESQDPEEREREYLPKTHDALRKVAGYGGFVKEKFERCLDLYLAPRVRRSKLNIDPESLLPKLPSPEELRPFPTACATVFRGHKGRVRSVDVDPSGNWVATAGDDGTVRVWHILSGRQCWTAKLSSDEAVNVVRWRPGRDAFILTAAAGETIYWMIPSSLINPELEQASHDILSAGFGHAATKSSSSSSIPAKDSPATWTRPPASLQASSIHLLITLTSTTSPIKSLSFHRRGAHLSSTSPTAASSRTAVTIHTLPTHTSQHPFRRIPSSSGGAPQTTAFHPTQPLFFLATQRSVRIYDLQAQTLAKTLRPGARWLSSIAVHPGAGAHLVCGAYDRRVLWHDLELGPLPWKTLRYHARAVRSVAFHPSGGGVPLLASGADDGAVHVLHARVVADGLEEPVIVPLKRLVGHRVEGGLGVLEVGWHGREAWCVSVGADGVGRLWI</sequence>
<dbReference type="GO" id="GO:0000463">
    <property type="term" value="P:maturation of LSU-rRNA from tricistronic rRNA transcript (SSU-rRNA, 5.8S rRNA, LSU-rRNA)"/>
    <property type="evidence" value="ECO:0007669"/>
    <property type="project" value="UniProtKB-UniRule"/>
</dbReference>
<keyword evidence="5 6" id="KW-0539">Nucleus</keyword>
<feature type="compositionally biased region" description="Basic and acidic residues" evidence="8">
    <location>
        <begin position="366"/>
        <end position="387"/>
    </location>
</feature>
<keyword evidence="11" id="KW-1185">Reference proteome</keyword>
<dbReference type="AlphaFoldDB" id="A0A6A6H624"/>
<evidence type="ECO:0000256" key="5">
    <source>
        <dbReference type="ARBA" id="ARBA00023242"/>
    </source>
</evidence>
<evidence type="ECO:0000313" key="10">
    <source>
        <dbReference type="EMBL" id="KAF2233160.1"/>
    </source>
</evidence>
<dbReference type="InterPro" id="IPR001680">
    <property type="entry name" value="WD40_rpt"/>
</dbReference>
<evidence type="ECO:0000256" key="7">
    <source>
        <dbReference type="PROSITE-ProRule" id="PRU00221"/>
    </source>
</evidence>
<evidence type="ECO:0000256" key="1">
    <source>
        <dbReference type="ARBA" id="ARBA00022517"/>
    </source>
</evidence>
<evidence type="ECO:0000256" key="8">
    <source>
        <dbReference type="SAM" id="MobiDB-lite"/>
    </source>
</evidence>
<comment type="subcellular location">
    <subcellularLocation>
        <location evidence="6">Nucleus</location>
        <location evidence="6">Nucleolus</location>
    </subcellularLocation>
    <subcellularLocation>
        <location evidence="6">Nucleus</location>
        <location evidence="6">Nucleoplasm</location>
    </subcellularLocation>
</comment>
<protein>
    <recommendedName>
        <fullName evidence="6">Ribosome biogenesis protein ERB1</fullName>
    </recommendedName>
    <alternativeName>
        <fullName evidence="6">Eukaryotic ribosome biogenesis protein 1</fullName>
    </alternativeName>
</protein>
<dbReference type="PANTHER" id="PTHR17605">
    <property type="entry name" value="RIBOSOME BIOGENESIS PROTEIN BOP1 BLOCK OF PROLIFERATION 1 PROTEIN"/>
    <property type="match status" value="1"/>
</dbReference>
<evidence type="ECO:0000256" key="4">
    <source>
        <dbReference type="ARBA" id="ARBA00022737"/>
    </source>
</evidence>
<evidence type="ECO:0000259" key="9">
    <source>
        <dbReference type="SMART" id="SM01035"/>
    </source>
</evidence>
<dbReference type="Pfam" id="PF00400">
    <property type="entry name" value="WD40"/>
    <property type="match status" value="2"/>
</dbReference>
<keyword evidence="3 7" id="KW-0853">WD repeat</keyword>
<dbReference type="InterPro" id="IPR036322">
    <property type="entry name" value="WD40_repeat_dom_sf"/>
</dbReference>
<dbReference type="PANTHER" id="PTHR17605:SF0">
    <property type="entry name" value="RIBOSOME BIOGENESIS PROTEIN BOP1"/>
    <property type="match status" value="1"/>
</dbReference>
<reference evidence="10" key="1">
    <citation type="journal article" date="2020" name="Stud. Mycol.">
        <title>101 Dothideomycetes genomes: a test case for predicting lifestyles and emergence of pathogens.</title>
        <authorList>
            <person name="Haridas S."/>
            <person name="Albert R."/>
            <person name="Binder M."/>
            <person name="Bloem J."/>
            <person name="Labutti K."/>
            <person name="Salamov A."/>
            <person name="Andreopoulos B."/>
            <person name="Baker S."/>
            <person name="Barry K."/>
            <person name="Bills G."/>
            <person name="Bluhm B."/>
            <person name="Cannon C."/>
            <person name="Castanera R."/>
            <person name="Culley D."/>
            <person name="Daum C."/>
            <person name="Ezra D."/>
            <person name="Gonzalez J."/>
            <person name="Henrissat B."/>
            <person name="Kuo A."/>
            <person name="Liang C."/>
            <person name="Lipzen A."/>
            <person name="Lutzoni F."/>
            <person name="Magnuson J."/>
            <person name="Mondo S."/>
            <person name="Nolan M."/>
            <person name="Ohm R."/>
            <person name="Pangilinan J."/>
            <person name="Park H.-J."/>
            <person name="Ramirez L."/>
            <person name="Alfaro M."/>
            <person name="Sun H."/>
            <person name="Tritt A."/>
            <person name="Yoshinaga Y."/>
            <person name="Zwiers L.-H."/>
            <person name="Turgeon B."/>
            <person name="Goodwin S."/>
            <person name="Spatafora J."/>
            <person name="Crous P."/>
            <person name="Grigoriev I."/>
        </authorList>
    </citation>
    <scope>NUCLEOTIDE SEQUENCE</scope>
    <source>
        <strain evidence="10">Tuck. ex Michener</strain>
    </source>
</reference>
<dbReference type="SMART" id="SM01035">
    <property type="entry name" value="BOP1NT"/>
    <property type="match status" value="1"/>
</dbReference>
<dbReference type="InterPro" id="IPR028598">
    <property type="entry name" value="BOP1/Erb1"/>
</dbReference>
<dbReference type="Pfam" id="PF08145">
    <property type="entry name" value="BOP1NT"/>
    <property type="match status" value="1"/>
</dbReference>
<dbReference type="EMBL" id="ML991809">
    <property type="protein sequence ID" value="KAF2233160.1"/>
    <property type="molecule type" value="Genomic_DNA"/>
</dbReference>
<keyword evidence="1 6" id="KW-0690">Ribosome biogenesis</keyword>
<feature type="region of interest" description="Disordered" evidence="8">
    <location>
        <begin position="1"/>
        <end position="127"/>
    </location>
</feature>
<evidence type="ECO:0000256" key="6">
    <source>
        <dbReference type="HAMAP-Rule" id="MF_03027"/>
    </source>
</evidence>
<organism evidence="10 11">
    <name type="scientific">Viridothelium virens</name>
    <name type="common">Speckled blister lichen</name>
    <name type="synonym">Trypethelium virens</name>
    <dbReference type="NCBI Taxonomy" id="1048519"/>
    <lineage>
        <taxon>Eukaryota</taxon>
        <taxon>Fungi</taxon>
        <taxon>Dikarya</taxon>
        <taxon>Ascomycota</taxon>
        <taxon>Pezizomycotina</taxon>
        <taxon>Dothideomycetes</taxon>
        <taxon>Dothideomycetes incertae sedis</taxon>
        <taxon>Trypetheliales</taxon>
        <taxon>Trypetheliaceae</taxon>
        <taxon>Viridothelium</taxon>
    </lineage>
</organism>
<comment type="subunit">
    <text evidence="6">Component of the NOP7 complex, composed of ERB1, NOP7 and YTM1. Within the NOP7 complex ERB1 appears to interact directly with NOP7 and YTM1. The NOP7 complex also associates with the 66S pre-ribosome.</text>
</comment>
<comment type="function">
    <text evidence="6">Component of the NOP7 complex, which is required for maturation of the 25S and 5.8S ribosomal RNAs and formation of the 60S ribosome.</text>
</comment>
<keyword evidence="4" id="KW-0677">Repeat</keyword>
<feature type="compositionally biased region" description="Pro residues" evidence="8">
    <location>
        <begin position="348"/>
        <end position="365"/>
    </location>
</feature>
<dbReference type="SUPFAM" id="SSF50978">
    <property type="entry name" value="WD40 repeat-like"/>
    <property type="match status" value="1"/>
</dbReference>
<dbReference type="Gene3D" id="2.130.10.10">
    <property type="entry name" value="YVTN repeat-like/Quinoprotein amine dehydrogenase"/>
    <property type="match status" value="1"/>
</dbReference>
<name>A0A6A6H624_VIRVR</name>
<keyword evidence="2 6" id="KW-0698">rRNA processing</keyword>
<evidence type="ECO:0000256" key="2">
    <source>
        <dbReference type="ARBA" id="ARBA00022552"/>
    </source>
</evidence>
<dbReference type="GO" id="GO:0070545">
    <property type="term" value="C:PeBoW complex"/>
    <property type="evidence" value="ECO:0007669"/>
    <property type="project" value="TreeGrafter"/>
</dbReference>
<dbReference type="GO" id="GO:0043021">
    <property type="term" value="F:ribonucleoprotein complex binding"/>
    <property type="evidence" value="ECO:0007669"/>
    <property type="project" value="UniProtKB-UniRule"/>
</dbReference>
<dbReference type="OrthoDB" id="5571054at2759"/>
<dbReference type="SMART" id="SM00320">
    <property type="entry name" value="WD40"/>
    <property type="match status" value="6"/>
</dbReference>
<dbReference type="Proteomes" id="UP000800092">
    <property type="component" value="Unassembled WGS sequence"/>
</dbReference>
<proteinExistence type="inferred from homology"/>
<evidence type="ECO:0000256" key="3">
    <source>
        <dbReference type="ARBA" id="ARBA00022574"/>
    </source>
</evidence>
<feature type="compositionally biased region" description="Basic and acidic residues" evidence="8">
    <location>
        <begin position="102"/>
        <end position="114"/>
    </location>
</feature>
<dbReference type="InterPro" id="IPR015943">
    <property type="entry name" value="WD40/YVTN_repeat-like_dom_sf"/>
</dbReference>
<dbReference type="GO" id="GO:0030687">
    <property type="term" value="C:preribosome, large subunit precursor"/>
    <property type="evidence" value="ECO:0007669"/>
    <property type="project" value="UniProtKB-UniRule"/>
</dbReference>
<gene>
    <name evidence="6" type="primary">ERB1</name>
    <name evidence="10" type="ORF">EV356DRAFT_504012</name>
</gene>
<comment type="similarity">
    <text evidence="6">Belongs to the WD repeat BOP1/ERB1 family.</text>
</comment>
<dbReference type="InterPro" id="IPR012953">
    <property type="entry name" value="BOP1_N_dom"/>
</dbReference>
<feature type="domain" description="BOP1 N-terminal" evidence="9">
    <location>
        <begin position="187"/>
        <end position="447"/>
    </location>
</feature>
<feature type="compositionally biased region" description="Acidic residues" evidence="8">
    <location>
        <begin position="42"/>
        <end position="69"/>
    </location>
</feature>
<dbReference type="GO" id="GO:0000466">
    <property type="term" value="P:maturation of 5.8S rRNA from tricistronic rRNA transcript (SSU-rRNA, 5.8S rRNA, LSU-rRNA)"/>
    <property type="evidence" value="ECO:0007669"/>
    <property type="project" value="UniProtKB-UniRule"/>
</dbReference>
<accession>A0A6A6H624</accession>
<dbReference type="FunFam" id="2.130.10.10:FF:000576">
    <property type="entry name" value="Ribosome biogenesis protein ERB1"/>
    <property type="match status" value="1"/>
</dbReference>
<dbReference type="HAMAP" id="MF_03027">
    <property type="entry name" value="BOP1"/>
    <property type="match status" value="1"/>
</dbReference>
<evidence type="ECO:0000313" key="11">
    <source>
        <dbReference type="Proteomes" id="UP000800092"/>
    </source>
</evidence>
<feature type="region of interest" description="Disordered" evidence="8">
    <location>
        <begin position="335"/>
        <end position="387"/>
    </location>
</feature>
<dbReference type="GO" id="GO:0005654">
    <property type="term" value="C:nucleoplasm"/>
    <property type="evidence" value="ECO:0007669"/>
    <property type="project" value="UniProtKB-SubCell"/>
</dbReference>
<feature type="repeat" description="WD" evidence="7">
    <location>
        <begin position="454"/>
        <end position="495"/>
    </location>
</feature>
<dbReference type="PROSITE" id="PS50294">
    <property type="entry name" value="WD_REPEATS_REGION"/>
    <property type="match status" value="1"/>
</dbReference>
<dbReference type="PROSITE" id="PS50082">
    <property type="entry name" value="WD_REPEATS_2"/>
    <property type="match status" value="1"/>
</dbReference>
<feature type="region of interest" description="Disordered" evidence="8">
    <location>
        <begin position="555"/>
        <end position="575"/>
    </location>
</feature>